<protein>
    <submittedName>
        <fullName evidence="1">Uncharacterized protein</fullName>
    </submittedName>
</protein>
<dbReference type="Proteomes" id="UP000015105">
    <property type="component" value="Chromosome 5D"/>
</dbReference>
<reference evidence="2" key="2">
    <citation type="journal article" date="2017" name="Nat. Plants">
        <title>The Aegilops tauschii genome reveals multiple impacts of transposons.</title>
        <authorList>
            <person name="Zhao G."/>
            <person name="Zou C."/>
            <person name="Li K."/>
            <person name="Wang K."/>
            <person name="Li T."/>
            <person name="Gao L."/>
            <person name="Zhang X."/>
            <person name="Wang H."/>
            <person name="Yang Z."/>
            <person name="Liu X."/>
            <person name="Jiang W."/>
            <person name="Mao L."/>
            <person name="Kong X."/>
            <person name="Jiao Y."/>
            <person name="Jia J."/>
        </authorList>
    </citation>
    <scope>NUCLEOTIDE SEQUENCE [LARGE SCALE GENOMIC DNA]</scope>
    <source>
        <strain evidence="2">cv. AL8/78</strain>
    </source>
</reference>
<dbReference type="Gramene" id="AET5Gv20361100.39">
    <property type="protein sequence ID" value="AET5Gv20361100.39"/>
    <property type="gene ID" value="AET5Gv20361100"/>
</dbReference>
<organism evidence="1 2">
    <name type="scientific">Aegilops tauschii subsp. strangulata</name>
    <name type="common">Goatgrass</name>
    <dbReference type="NCBI Taxonomy" id="200361"/>
    <lineage>
        <taxon>Eukaryota</taxon>
        <taxon>Viridiplantae</taxon>
        <taxon>Streptophyta</taxon>
        <taxon>Embryophyta</taxon>
        <taxon>Tracheophyta</taxon>
        <taxon>Spermatophyta</taxon>
        <taxon>Magnoliopsida</taxon>
        <taxon>Liliopsida</taxon>
        <taxon>Poales</taxon>
        <taxon>Poaceae</taxon>
        <taxon>BOP clade</taxon>
        <taxon>Pooideae</taxon>
        <taxon>Triticodae</taxon>
        <taxon>Triticeae</taxon>
        <taxon>Triticinae</taxon>
        <taxon>Aegilops</taxon>
    </lineage>
</organism>
<evidence type="ECO:0000313" key="1">
    <source>
        <dbReference type="EnsemblPlants" id="AET5Gv20361100.39"/>
    </source>
</evidence>
<dbReference type="AlphaFoldDB" id="A0A453KB43"/>
<reference evidence="2" key="1">
    <citation type="journal article" date="2014" name="Science">
        <title>Ancient hybridizations among the ancestral genomes of bread wheat.</title>
        <authorList>
            <consortium name="International Wheat Genome Sequencing Consortium,"/>
            <person name="Marcussen T."/>
            <person name="Sandve S.R."/>
            <person name="Heier L."/>
            <person name="Spannagl M."/>
            <person name="Pfeifer M."/>
            <person name="Jakobsen K.S."/>
            <person name="Wulff B.B."/>
            <person name="Steuernagel B."/>
            <person name="Mayer K.F."/>
            <person name="Olsen O.A."/>
        </authorList>
    </citation>
    <scope>NUCLEOTIDE SEQUENCE [LARGE SCALE GENOMIC DNA]</scope>
    <source>
        <strain evidence="2">cv. AL8/78</strain>
    </source>
</reference>
<proteinExistence type="predicted"/>
<accession>A0A453KB43</accession>
<sequence length="41" mass="4674">ISELYSSHCNIIQVVSIVRAYYSYTSCVYSKSILLVLKLCL</sequence>
<name>A0A453KB43_AEGTS</name>
<reference evidence="1" key="4">
    <citation type="submission" date="2019-03" db="UniProtKB">
        <authorList>
            <consortium name="EnsemblPlants"/>
        </authorList>
    </citation>
    <scope>IDENTIFICATION</scope>
</reference>
<dbReference type="EnsemblPlants" id="AET5Gv20361100.39">
    <property type="protein sequence ID" value="AET5Gv20361100.39"/>
    <property type="gene ID" value="AET5Gv20361100"/>
</dbReference>
<reference evidence="1" key="5">
    <citation type="journal article" date="2021" name="G3 (Bethesda)">
        <title>Aegilops tauschii genome assembly Aet v5.0 features greater sequence contiguity and improved annotation.</title>
        <authorList>
            <person name="Wang L."/>
            <person name="Zhu T."/>
            <person name="Rodriguez J.C."/>
            <person name="Deal K.R."/>
            <person name="Dubcovsky J."/>
            <person name="McGuire P.E."/>
            <person name="Lux T."/>
            <person name="Spannagl M."/>
            <person name="Mayer K.F.X."/>
            <person name="Baldrich P."/>
            <person name="Meyers B.C."/>
            <person name="Huo N."/>
            <person name="Gu Y.Q."/>
            <person name="Zhou H."/>
            <person name="Devos K.M."/>
            <person name="Bennetzen J.L."/>
            <person name="Unver T."/>
            <person name="Budak H."/>
            <person name="Gulick P.J."/>
            <person name="Galiba G."/>
            <person name="Kalapos B."/>
            <person name="Nelson D.R."/>
            <person name="Li P."/>
            <person name="You F.M."/>
            <person name="Luo M.C."/>
            <person name="Dvorak J."/>
        </authorList>
    </citation>
    <scope>NUCLEOTIDE SEQUENCE [LARGE SCALE GENOMIC DNA]</scope>
    <source>
        <strain evidence="1">cv. AL8/78</strain>
    </source>
</reference>
<keyword evidence="2" id="KW-1185">Reference proteome</keyword>
<evidence type="ECO:0000313" key="2">
    <source>
        <dbReference type="Proteomes" id="UP000015105"/>
    </source>
</evidence>
<reference evidence="1" key="3">
    <citation type="journal article" date="2017" name="Nature">
        <title>Genome sequence of the progenitor of the wheat D genome Aegilops tauschii.</title>
        <authorList>
            <person name="Luo M.C."/>
            <person name="Gu Y.Q."/>
            <person name="Puiu D."/>
            <person name="Wang H."/>
            <person name="Twardziok S.O."/>
            <person name="Deal K.R."/>
            <person name="Huo N."/>
            <person name="Zhu T."/>
            <person name="Wang L."/>
            <person name="Wang Y."/>
            <person name="McGuire P.E."/>
            <person name="Liu S."/>
            <person name="Long H."/>
            <person name="Ramasamy R.K."/>
            <person name="Rodriguez J.C."/>
            <person name="Van S.L."/>
            <person name="Yuan L."/>
            <person name="Wang Z."/>
            <person name="Xia Z."/>
            <person name="Xiao L."/>
            <person name="Anderson O.D."/>
            <person name="Ouyang S."/>
            <person name="Liang Y."/>
            <person name="Zimin A.V."/>
            <person name="Pertea G."/>
            <person name="Qi P."/>
            <person name="Bennetzen J.L."/>
            <person name="Dai X."/>
            <person name="Dawson M.W."/>
            <person name="Muller H.G."/>
            <person name="Kugler K."/>
            <person name="Rivarola-Duarte L."/>
            <person name="Spannagl M."/>
            <person name="Mayer K.F.X."/>
            <person name="Lu F.H."/>
            <person name="Bevan M.W."/>
            <person name="Leroy P."/>
            <person name="Li P."/>
            <person name="You F.M."/>
            <person name="Sun Q."/>
            <person name="Liu Z."/>
            <person name="Lyons E."/>
            <person name="Wicker T."/>
            <person name="Salzberg S.L."/>
            <person name="Devos K.M."/>
            <person name="Dvorak J."/>
        </authorList>
    </citation>
    <scope>NUCLEOTIDE SEQUENCE [LARGE SCALE GENOMIC DNA]</scope>
    <source>
        <strain evidence="1">cv. AL8/78</strain>
    </source>
</reference>